<dbReference type="PANTHER" id="PTHR22683:SF41">
    <property type="entry name" value="DNA TRANSLOCASE FTSK"/>
    <property type="match status" value="1"/>
</dbReference>
<evidence type="ECO:0000256" key="1">
    <source>
        <dbReference type="ARBA" id="ARBA00022741"/>
    </source>
</evidence>
<name>A0A4Q7V0Z6_PSEST</name>
<protein>
    <submittedName>
        <fullName evidence="6">S-DNA-T family DNA segregation ATPase FtsK/SpoIIIE</fullName>
    </submittedName>
</protein>
<dbReference type="OrthoDB" id="5149094at2"/>
<evidence type="ECO:0000313" key="7">
    <source>
        <dbReference type="Proteomes" id="UP000291591"/>
    </source>
</evidence>
<feature type="domain" description="FtsK" evidence="5">
    <location>
        <begin position="141"/>
        <end position="347"/>
    </location>
</feature>
<evidence type="ECO:0000313" key="6">
    <source>
        <dbReference type="EMBL" id="RZT87104.1"/>
    </source>
</evidence>
<dbReference type="Gene3D" id="3.40.50.300">
    <property type="entry name" value="P-loop containing nucleotide triphosphate hydrolases"/>
    <property type="match status" value="1"/>
</dbReference>
<dbReference type="EMBL" id="SHKL01000001">
    <property type="protein sequence ID" value="RZT87104.1"/>
    <property type="molecule type" value="Genomic_DNA"/>
</dbReference>
<dbReference type="Proteomes" id="UP000291591">
    <property type="component" value="Unassembled WGS sequence"/>
</dbReference>
<proteinExistence type="predicted"/>
<sequence>MNRLTAQGRADHAEEMAGAAEVDQLVERWRRVCEGSDLIQRIDTVTGPTITTPQIVDVTLGPPSVLVVKLLPGQLRMDVTAVARRLAEGMGAAAIRVEQRGHHHVVVTLLREDPLAELVAPFRPIRSVVDTPPALGLSESGDVVLLDLARGAHVVWQGSSGSGKSMAGYALLAQLRTAADVIVTGSDPTGLLLGPWTVEPDRLPPPPEWAEEPPGDTGPPVPPPALGTADHQAHVTVLADLVDVMDYRIAHLPLGRDSVDLTDPATPLVLVVLEEWAGTLRLLEHHDKKAKETARSLLSRLASEGRKAGIRLLIMVQRADVALVDGYTRAQASHRVSWRIDSTEGLRMLHPDASDATTDHATAVAGVALLTCPGQPLTRFRSPYLDYAAYVQAITGGQGDRQ</sequence>
<keyword evidence="7" id="KW-1185">Reference proteome</keyword>
<evidence type="ECO:0000259" key="5">
    <source>
        <dbReference type="PROSITE" id="PS50901"/>
    </source>
</evidence>
<feature type="binding site" evidence="3">
    <location>
        <begin position="158"/>
        <end position="165"/>
    </location>
    <ligand>
        <name>ATP</name>
        <dbReference type="ChEBI" id="CHEBI:30616"/>
    </ligand>
</feature>
<gene>
    <name evidence="6" type="ORF">EV383_4011</name>
</gene>
<dbReference type="GO" id="GO:0005524">
    <property type="term" value="F:ATP binding"/>
    <property type="evidence" value="ECO:0007669"/>
    <property type="project" value="UniProtKB-UniRule"/>
</dbReference>
<feature type="region of interest" description="Disordered" evidence="4">
    <location>
        <begin position="200"/>
        <end position="228"/>
    </location>
</feature>
<organism evidence="6 7">
    <name type="scientific">Pseudonocardia sediminis</name>
    <dbReference type="NCBI Taxonomy" id="1397368"/>
    <lineage>
        <taxon>Bacteria</taxon>
        <taxon>Bacillati</taxon>
        <taxon>Actinomycetota</taxon>
        <taxon>Actinomycetes</taxon>
        <taxon>Pseudonocardiales</taxon>
        <taxon>Pseudonocardiaceae</taxon>
        <taxon>Pseudonocardia</taxon>
    </lineage>
</organism>
<dbReference type="GO" id="GO:0003677">
    <property type="term" value="F:DNA binding"/>
    <property type="evidence" value="ECO:0007669"/>
    <property type="project" value="InterPro"/>
</dbReference>
<evidence type="ECO:0000256" key="4">
    <source>
        <dbReference type="SAM" id="MobiDB-lite"/>
    </source>
</evidence>
<evidence type="ECO:0000256" key="3">
    <source>
        <dbReference type="PROSITE-ProRule" id="PRU00289"/>
    </source>
</evidence>
<dbReference type="InterPro" id="IPR002543">
    <property type="entry name" value="FtsK_dom"/>
</dbReference>
<accession>A0A4Q7V0Z6</accession>
<dbReference type="SUPFAM" id="SSF52540">
    <property type="entry name" value="P-loop containing nucleoside triphosphate hydrolases"/>
    <property type="match status" value="1"/>
</dbReference>
<dbReference type="PROSITE" id="PS50901">
    <property type="entry name" value="FTSK"/>
    <property type="match status" value="1"/>
</dbReference>
<dbReference type="InterPro" id="IPR050206">
    <property type="entry name" value="FtsK/SpoIIIE/SftA"/>
</dbReference>
<reference evidence="6 7" key="1">
    <citation type="submission" date="2019-02" db="EMBL/GenBank/DDBJ databases">
        <title>Sequencing the genomes of 1000 actinobacteria strains.</title>
        <authorList>
            <person name="Klenk H.-P."/>
        </authorList>
    </citation>
    <scope>NUCLEOTIDE SEQUENCE [LARGE SCALE GENOMIC DNA]</scope>
    <source>
        <strain evidence="6 7">DSM 45779</strain>
    </source>
</reference>
<dbReference type="RefSeq" id="WP_130291297.1">
    <property type="nucleotide sequence ID" value="NZ_SHKL01000001.1"/>
</dbReference>
<evidence type="ECO:0000256" key="2">
    <source>
        <dbReference type="ARBA" id="ARBA00022840"/>
    </source>
</evidence>
<feature type="compositionally biased region" description="Pro residues" evidence="4">
    <location>
        <begin position="216"/>
        <end position="225"/>
    </location>
</feature>
<dbReference type="InterPro" id="IPR027417">
    <property type="entry name" value="P-loop_NTPase"/>
</dbReference>
<keyword evidence="2 3" id="KW-0067">ATP-binding</keyword>
<dbReference type="AlphaFoldDB" id="A0A4Q7V0Z6"/>
<keyword evidence="1 3" id="KW-0547">Nucleotide-binding</keyword>
<dbReference type="PANTHER" id="PTHR22683">
    <property type="entry name" value="SPORULATION PROTEIN RELATED"/>
    <property type="match status" value="1"/>
</dbReference>
<comment type="caution">
    <text evidence="6">The sequence shown here is derived from an EMBL/GenBank/DDBJ whole genome shotgun (WGS) entry which is preliminary data.</text>
</comment>